<feature type="compositionally biased region" description="Basic and acidic residues" evidence="1">
    <location>
        <begin position="16"/>
        <end position="25"/>
    </location>
</feature>
<evidence type="ECO:0000256" key="1">
    <source>
        <dbReference type="SAM" id="MobiDB-lite"/>
    </source>
</evidence>
<evidence type="ECO:0000313" key="3">
    <source>
        <dbReference type="Proteomes" id="UP001178148"/>
    </source>
</evidence>
<feature type="compositionally biased region" description="Basic and acidic residues" evidence="1">
    <location>
        <begin position="82"/>
        <end position="98"/>
    </location>
</feature>
<dbReference type="EMBL" id="JASXSV010000018">
    <property type="protein sequence ID" value="MDP0589700.1"/>
    <property type="molecule type" value="Genomic_DNA"/>
</dbReference>
<proteinExistence type="predicted"/>
<name>A0AA90NUP4_9GAMM</name>
<evidence type="ECO:0000313" key="2">
    <source>
        <dbReference type="EMBL" id="MDP0589700.1"/>
    </source>
</evidence>
<dbReference type="Proteomes" id="UP001178148">
    <property type="component" value="Unassembled WGS sequence"/>
</dbReference>
<organism evidence="2 3">
    <name type="scientific">Candidatus Endonucleibacter bathymodioli</name>
    <dbReference type="NCBI Taxonomy" id="539814"/>
    <lineage>
        <taxon>Bacteria</taxon>
        <taxon>Pseudomonadati</taxon>
        <taxon>Pseudomonadota</taxon>
        <taxon>Gammaproteobacteria</taxon>
        <taxon>Oceanospirillales</taxon>
        <taxon>Endozoicomonadaceae</taxon>
        <taxon>Candidatus Endonucleibacter</taxon>
    </lineage>
</organism>
<keyword evidence="3" id="KW-1185">Reference proteome</keyword>
<accession>A0AA90NUP4</accession>
<feature type="region of interest" description="Disordered" evidence="1">
    <location>
        <begin position="16"/>
        <end position="41"/>
    </location>
</feature>
<dbReference type="AlphaFoldDB" id="A0AA90NUP4"/>
<comment type="caution">
    <text evidence="2">The sequence shown here is derived from an EMBL/GenBank/DDBJ whole genome shotgun (WGS) entry which is preliminary data.</text>
</comment>
<gene>
    <name evidence="2" type="ORF">QS748_11140</name>
</gene>
<reference evidence="2 3" key="1">
    <citation type="journal article" date="2023" name="bioRxiv">
        <title>An intranuclear bacterial parasite of deep-sea mussels expresses apoptosis inhibitors acquired from its host.</title>
        <authorList>
            <person name="Gonzalez Porras M.A."/>
            <person name="Assie A."/>
            <person name="Tietjen M."/>
            <person name="Violette M."/>
            <person name="Kleiner M."/>
            <person name="Gruber-Vodicka H."/>
            <person name="Dubilier N."/>
            <person name="Leisch N."/>
        </authorList>
    </citation>
    <scope>NUCLEOTIDE SEQUENCE [LARGE SCALE GENOMIC DNA]</scope>
    <source>
        <strain evidence="2">IAP13</strain>
    </source>
</reference>
<protein>
    <submittedName>
        <fullName evidence="2">Uncharacterized protein</fullName>
    </submittedName>
</protein>
<sequence>MRKIIKDSILNASLITDEHKAKEEPVLQPKHGKHNSRNVKVDSLIKQFENNKKSGPYKAESKLTNIEIIQLEKKSIVSKMRQNFDEKDSPDKEIKPSAHSEPYLHLLDNLSDDTPEEPDAWLESVERTLNDMVKESIDKHHDNYKKKKAANNKKRKSIEPYLKAAVNKAKSQSLIYADLITSFERKLKTEEDPSKQKKIIGFINAAKVRAGLVSKSSLNMTTKEEKKYFVIALKLIDNKYS</sequence>
<feature type="region of interest" description="Disordered" evidence="1">
    <location>
        <begin position="82"/>
        <end position="101"/>
    </location>
</feature>